<dbReference type="GO" id="GO:0004140">
    <property type="term" value="F:dephospho-CoA kinase activity"/>
    <property type="evidence" value="ECO:0007669"/>
    <property type="project" value="UniProtKB-UniRule"/>
</dbReference>
<dbReference type="NCBIfam" id="TIGR00152">
    <property type="entry name" value="dephospho-CoA kinase"/>
    <property type="match status" value="1"/>
</dbReference>
<name>W8GT22_9MOLU</name>
<dbReference type="Gene3D" id="3.40.50.300">
    <property type="entry name" value="P-loop containing nucleotide triphosphate hydrolases"/>
    <property type="match status" value="1"/>
</dbReference>
<dbReference type="HOGENOM" id="CLU_057180_4_0_14"/>
<evidence type="ECO:0000256" key="1">
    <source>
        <dbReference type="ARBA" id="ARBA00022741"/>
    </source>
</evidence>
<keyword evidence="3" id="KW-0173">Coenzyme A biosynthesis</keyword>
<reference evidence="5 6" key="1">
    <citation type="journal article" date="2014" name="Genome Biol. Evol.">
        <title>Phylogenomics of "Candidatus Hepatoplasma crinochetorum," a Lineage of Mollicutes Associated with Noninsect Arthropods.</title>
        <authorList>
            <person name="Leclercq S."/>
            <person name="Dittmer J."/>
            <person name="Bouchon D."/>
            <person name="Cordaux R."/>
        </authorList>
    </citation>
    <scope>NUCLEOTIDE SEQUENCE [LARGE SCALE GENOMIC DNA]</scope>
    <source>
        <strain evidence="5 6">Av</strain>
    </source>
</reference>
<comment type="pathway">
    <text evidence="3">Cofactor biosynthesis; coenzyme A biosynthesis; CoA from (R)-pantothenate: step 5/5.</text>
</comment>
<keyword evidence="1 3" id="KW-0547">Nucleotide-binding</keyword>
<proteinExistence type="inferred from homology"/>
<comment type="catalytic activity">
    <reaction evidence="3">
        <text>3'-dephospho-CoA + ATP = ADP + CoA + H(+)</text>
        <dbReference type="Rhea" id="RHEA:18245"/>
        <dbReference type="ChEBI" id="CHEBI:15378"/>
        <dbReference type="ChEBI" id="CHEBI:30616"/>
        <dbReference type="ChEBI" id="CHEBI:57287"/>
        <dbReference type="ChEBI" id="CHEBI:57328"/>
        <dbReference type="ChEBI" id="CHEBI:456216"/>
        <dbReference type="EC" id="2.7.1.24"/>
    </reaction>
</comment>
<comment type="caution">
    <text evidence="3">Lacks conserved residue(s) required for the propagation of feature annotation.</text>
</comment>
<evidence type="ECO:0000256" key="2">
    <source>
        <dbReference type="ARBA" id="ARBA00022840"/>
    </source>
</evidence>
<dbReference type="Proteomes" id="UP000019450">
    <property type="component" value="Chromosome"/>
</dbReference>
<dbReference type="KEGG" id="hcr:X271_00470"/>
<keyword evidence="3 5" id="KW-0418">Kinase</keyword>
<comment type="similarity">
    <text evidence="3">Belongs to the CoaE family.</text>
</comment>
<dbReference type="UniPathway" id="UPA00241">
    <property type="reaction ID" value="UER00356"/>
</dbReference>
<dbReference type="GO" id="GO:0015937">
    <property type="term" value="P:coenzyme A biosynthetic process"/>
    <property type="evidence" value="ECO:0007669"/>
    <property type="project" value="UniProtKB-UniRule"/>
</dbReference>
<dbReference type="InterPro" id="IPR001977">
    <property type="entry name" value="Depp_CoAkinase"/>
</dbReference>
<dbReference type="EMBL" id="CP006932">
    <property type="protein sequence ID" value="AHK22575.1"/>
    <property type="molecule type" value="Genomic_DNA"/>
</dbReference>
<evidence type="ECO:0000256" key="4">
    <source>
        <dbReference type="NCBIfam" id="TIGR00152"/>
    </source>
</evidence>
<dbReference type="SUPFAM" id="SSF52540">
    <property type="entry name" value="P-loop containing nucleoside triphosphate hydrolases"/>
    <property type="match status" value="1"/>
</dbReference>
<keyword evidence="6" id="KW-1185">Reference proteome</keyword>
<comment type="function">
    <text evidence="3">Catalyzes the phosphorylation of the 3'-hydroxyl group of dephosphocoenzyme A to form coenzyme A.</text>
</comment>
<dbReference type="OrthoDB" id="399073at2"/>
<keyword evidence="3 5" id="KW-0808">Transferase</keyword>
<dbReference type="PROSITE" id="PS51219">
    <property type="entry name" value="DPCK"/>
    <property type="match status" value="1"/>
</dbReference>
<dbReference type="STRING" id="1427984.X271_00470"/>
<evidence type="ECO:0000313" key="6">
    <source>
        <dbReference type="Proteomes" id="UP000019450"/>
    </source>
</evidence>
<dbReference type="RefSeq" id="WP_128571657.1">
    <property type="nucleotide sequence ID" value="NZ_CP006932.1"/>
</dbReference>
<evidence type="ECO:0000256" key="3">
    <source>
        <dbReference type="HAMAP-Rule" id="MF_00376"/>
    </source>
</evidence>
<sequence>MIIVLVGSPFSGKTTVLKKLQENNIKVFHADSFVRKIYTKDHEGYFLIKKYFGDQFVNEKEVDRKKLGLFVTKDKEQLQKLNEIIHPVIKNYLENKDNYVAELPIISSSPIRFKYDKLILIKADKKEIIKRAKDNKSYYPFIEEMINKWDNLSVKFDYVIDTTNNIKNKDIEYIKNLFKK</sequence>
<dbReference type="Pfam" id="PF01121">
    <property type="entry name" value="CoaE"/>
    <property type="match status" value="1"/>
</dbReference>
<comment type="subcellular location">
    <subcellularLocation>
        <location evidence="3">Cytoplasm</location>
    </subcellularLocation>
</comment>
<dbReference type="CDD" id="cd02022">
    <property type="entry name" value="DPCK"/>
    <property type="match status" value="1"/>
</dbReference>
<dbReference type="EC" id="2.7.1.24" evidence="3 4"/>
<protein>
    <recommendedName>
        <fullName evidence="3 4">Dephospho-CoA kinase</fullName>
        <ecNumber evidence="3 4">2.7.1.24</ecNumber>
    </recommendedName>
    <alternativeName>
        <fullName evidence="3">Dephosphocoenzyme A kinase</fullName>
    </alternativeName>
</protein>
<dbReference type="InterPro" id="IPR027417">
    <property type="entry name" value="P-loop_NTPase"/>
</dbReference>
<dbReference type="eggNOG" id="COG0237">
    <property type="taxonomic scope" value="Bacteria"/>
</dbReference>
<evidence type="ECO:0000313" key="5">
    <source>
        <dbReference type="EMBL" id="AHK22575.1"/>
    </source>
</evidence>
<gene>
    <name evidence="3 5" type="primary">coaE</name>
    <name evidence="5" type="ORF">X271_00470</name>
</gene>
<dbReference type="GO" id="GO:0005524">
    <property type="term" value="F:ATP binding"/>
    <property type="evidence" value="ECO:0007669"/>
    <property type="project" value="UniProtKB-UniRule"/>
</dbReference>
<accession>W8GT22</accession>
<keyword evidence="3" id="KW-0963">Cytoplasm</keyword>
<dbReference type="AlphaFoldDB" id="W8GT22"/>
<dbReference type="GO" id="GO:0005737">
    <property type="term" value="C:cytoplasm"/>
    <property type="evidence" value="ECO:0007669"/>
    <property type="project" value="UniProtKB-SubCell"/>
</dbReference>
<organism evidence="5 6">
    <name type="scientific">Candidatus Hepatoplasma crinochetorum Av</name>
    <dbReference type="NCBI Taxonomy" id="1427984"/>
    <lineage>
        <taxon>Bacteria</taxon>
        <taxon>Bacillati</taxon>
        <taxon>Mycoplasmatota</taxon>
        <taxon>Mollicutes</taxon>
        <taxon>Candidatus Hepatoplasmataceae</taxon>
        <taxon>Candidatus Hepatoplasma</taxon>
    </lineage>
</organism>
<dbReference type="HAMAP" id="MF_00376">
    <property type="entry name" value="Dephospho_CoA_kinase"/>
    <property type="match status" value="1"/>
</dbReference>
<keyword evidence="2 3" id="KW-0067">ATP-binding</keyword>